<dbReference type="Pfam" id="PF01261">
    <property type="entry name" value="AP_endonuc_2"/>
    <property type="match status" value="1"/>
</dbReference>
<accession>A0A5B8M713</accession>
<sequence length="300" mass="33015">MIPVAGAPVSFGVFELRPEEGVELAGPDTVCQVLQDTGYVGVDMGPVGFLGRGAELRERLARHGLELAGGWIDLPYADQRAFDERFAELDGILDVFVEAAEASPQRLPLPTLACSGSAVRQANPGGGPEFALTDEQWKPYADNVMRAVEHVRARGLEPTFHHHACTYVETPDEIDELLSRTDVGLTFDTGHLLLGGGDPLTGWRRWRQRINHLHLKDAKVAVLDEVVKGKGDMRAVWAGRAFVPFGEGDLDLDGIMNEVIADDFDGWLIVEQDTIPQLGDDPDQIARDHHTNREALKKWL</sequence>
<protein>
    <submittedName>
        <fullName evidence="3">TIM barrel protein</fullName>
    </submittedName>
</protein>
<evidence type="ECO:0000313" key="4">
    <source>
        <dbReference type="Proteomes" id="UP000320216"/>
    </source>
</evidence>
<dbReference type="InterPro" id="IPR036237">
    <property type="entry name" value="Xyl_isomerase-like_sf"/>
</dbReference>
<feature type="domain" description="Xylose isomerase-like TIM barrel" evidence="2">
    <location>
        <begin position="34"/>
        <end position="281"/>
    </location>
</feature>
<gene>
    <name evidence="3" type="ORF">FPZ11_16670</name>
</gene>
<dbReference type="SUPFAM" id="SSF51658">
    <property type="entry name" value="Xylose isomerase-like"/>
    <property type="match status" value="1"/>
</dbReference>
<reference evidence="3 4" key="1">
    <citation type="submission" date="2019-07" db="EMBL/GenBank/DDBJ databases">
        <title>Full genome sequence of Humibacter sp. WJ7-1.</title>
        <authorList>
            <person name="Im W.-T."/>
        </authorList>
    </citation>
    <scope>NUCLEOTIDE SEQUENCE [LARGE SCALE GENOMIC DNA]</scope>
    <source>
        <strain evidence="3 4">WJ7-1</strain>
    </source>
</reference>
<dbReference type="KEGG" id="huw:FPZ11_16670"/>
<dbReference type="AlphaFoldDB" id="A0A5B8M713"/>
<keyword evidence="4" id="KW-1185">Reference proteome</keyword>
<dbReference type="InterPro" id="IPR013022">
    <property type="entry name" value="Xyl_isomerase-like_TIM-brl"/>
</dbReference>
<evidence type="ECO:0000313" key="3">
    <source>
        <dbReference type="EMBL" id="QDZ16176.1"/>
    </source>
</evidence>
<dbReference type="PANTHER" id="PTHR12110">
    <property type="entry name" value="HYDROXYPYRUVATE ISOMERASE"/>
    <property type="match status" value="1"/>
</dbReference>
<evidence type="ECO:0000259" key="2">
    <source>
        <dbReference type="Pfam" id="PF01261"/>
    </source>
</evidence>
<dbReference type="OrthoDB" id="104997at2"/>
<organism evidence="3 4">
    <name type="scientific">Humibacter ginsenosidimutans</name>
    <dbReference type="NCBI Taxonomy" id="2599293"/>
    <lineage>
        <taxon>Bacteria</taxon>
        <taxon>Bacillati</taxon>
        <taxon>Actinomycetota</taxon>
        <taxon>Actinomycetes</taxon>
        <taxon>Micrococcales</taxon>
        <taxon>Microbacteriaceae</taxon>
        <taxon>Humibacter</taxon>
    </lineage>
</organism>
<evidence type="ECO:0000256" key="1">
    <source>
        <dbReference type="ARBA" id="ARBA00023277"/>
    </source>
</evidence>
<proteinExistence type="predicted"/>
<dbReference type="EMBL" id="CP042305">
    <property type="protein sequence ID" value="QDZ16176.1"/>
    <property type="molecule type" value="Genomic_DNA"/>
</dbReference>
<name>A0A5B8M713_9MICO</name>
<dbReference type="PANTHER" id="PTHR12110:SF41">
    <property type="entry name" value="INOSOSE DEHYDRATASE"/>
    <property type="match status" value="1"/>
</dbReference>
<keyword evidence="1" id="KW-0119">Carbohydrate metabolism</keyword>
<dbReference type="InterPro" id="IPR050312">
    <property type="entry name" value="IolE/XylAMocC-like"/>
</dbReference>
<dbReference type="Proteomes" id="UP000320216">
    <property type="component" value="Chromosome"/>
</dbReference>
<dbReference type="RefSeq" id="WP_146322180.1">
    <property type="nucleotide sequence ID" value="NZ_CP042305.1"/>
</dbReference>
<dbReference type="Gene3D" id="3.20.20.150">
    <property type="entry name" value="Divalent-metal-dependent TIM barrel enzymes"/>
    <property type="match status" value="1"/>
</dbReference>